<dbReference type="PROSITE" id="PS50109">
    <property type="entry name" value="HIS_KIN"/>
    <property type="match status" value="1"/>
</dbReference>
<keyword evidence="10" id="KW-1185">Reference proteome</keyword>
<dbReference type="EMBL" id="JAGMWN010000004">
    <property type="protein sequence ID" value="MBP5857307.1"/>
    <property type="molecule type" value="Genomic_DNA"/>
</dbReference>
<dbReference type="Gene3D" id="3.30.450.20">
    <property type="entry name" value="PAS domain"/>
    <property type="match status" value="1"/>
</dbReference>
<dbReference type="Pfam" id="PF12860">
    <property type="entry name" value="PAS_7"/>
    <property type="match status" value="1"/>
</dbReference>
<comment type="caution">
    <text evidence="9">The sequence shown here is derived from an EMBL/GenBank/DDBJ whole genome shotgun (WGS) entry which is preliminary data.</text>
</comment>
<dbReference type="InterPro" id="IPR003594">
    <property type="entry name" value="HATPase_dom"/>
</dbReference>
<dbReference type="Pfam" id="PF02518">
    <property type="entry name" value="HATPase_c"/>
    <property type="match status" value="1"/>
</dbReference>
<dbReference type="AlphaFoldDB" id="A0A8J7V2V7"/>
<evidence type="ECO:0000256" key="1">
    <source>
        <dbReference type="ARBA" id="ARBA00000085"/>
    </source>
</evidence>
<dbReference type="InterPro" id="IPR003661">
    <property type="entry name" value="HisK_dim/P_dom"/>
</dbReference>
<evidence type="ECO:0000256" key="2">
    <source>
        <dbReference type="ARBA" id="ARBA00012438"/>
    </source>
</evidence>
<evidence type="ECO:0000256" key="5">
    <source>
        <dbReference type="ARBA" id="ARBA00022777"/>
    </source>
</evidence>
<dbReference type="Gene3D" id="3.30.565.10">
    <property type="entry name" value="Histidine kinase-like ATPase, C-terminal domain"/>
    <property type="match status" value="1"/>
</dbReference>
<dbReference type="SUPFAM" id="SSF47384">
    <property type="entry name" value="Homodimeric domain of signal transducing histidine kinase"/>
    <property type="match status" value="1"/>
</dbReference>
<dbReference type="InterPro" id="IPR050736">
    <property type="entry name" value="Sensor_HK_Regulatory"/>
</dbReference>
<sequence>MKSDAGDGAGASGDALDGDGAMLAPEIAAALDVLGEAFVIYDKDGLLIYCNRRFREIYGYSAEEARPGVHFRDLGRIDVARGNVVVGDEYGSDEAYLDRKAEYRRTLEGSFTVRLRDGRWLKTTDRAIPGGGFVSVQADVSDLKQAEVDMAYAKDLAERANLAKSDFLARMSHDLRTPLNSILGFSELLAGAADLGPEDERMRAYADAVHFAGSHLHALINDILDIAKVEAGKLVLEEEPVDLAAELAGCMRLLRSPSEVGDMAVCRLVAEVAPVVRGDARRLRQIFVNLISNALKFTPPDGVVELSVSRLPDGGCRVCVSDNGIGVAPEDMDRIVKPFEQGSGTSLRSEPVESTGPATTWGGSGLGLAIAKSLAELHDATFSLSPSREGGLAVAVDFPPHRMRAAEQKGR</sequence>
<dbReference type="Pfam" id="PF00512">
    <property type="entry name" value="HisKA"/>
    <property type="match status" value="1"/>
</dbReference>
<protein>
    <recommendedName>
        <fullName evidence="2">histidine kinase</fullName>
        <ecNumber evidence="2">2.7.13.3</ecNumber>
    </recommendedName>
</protein>
<feature type="domain" description="Histidine kinase" evidence="7">
    <location>
        <begin position="170"/>
        <end position="402"/>
    </location>
</feature>
<gene>
    <name evidence="9" type="ORF">KAJ83_09825</name>
</gene>
<dbReference type="PRINTS" id="PR00344">
    <property type="entry name" value="BCTRLSENSOR"/>
</dbReference>
<feature type="domain" description="PAS" evidence="8">
    <location>
        <begin position="23"/>
        <end position="64"/>
    </location>
</feature>
<dbReference type="EC" id="2.7.13.3" evidence="2"/>
<evidence type="ECO:0000256" key="4">
    <source>
        <dbReference type="ARBA" id="ARBA00022679"/>
    </source>
</evidence>
<evidence type="ECO:0000259" key="8">
    <source>
        <dbReference type="PROSITE" id="PS50112"/>
    </source>
</evidence>
<dbReference type="CDD" id="cd00075">
    <property type="entry name" value="HATPase"/>
    <property type="match status" value="1"/>
</dbReference>
<evidence type="ECO:0000256" key="6">
    <source>
        <dbReference type="ARBA" id="ARBA00023012"/>
    </source>
</evidence>
<dbReference type="InterPro" id="IPR004358">
    <property type="entry name" value="Sig_transdc_His_kin-like_C"/>
</dbReference>
<dbReference type="CDD" id="cd00082">
    <property type="entry name" value="HisKA"/>
    <property type="match status" value="1"/>
</dbReference>
<proteinExistence type="predicted"/>
<dbReference type="Proteomes" id="UP000672602">
    <property type="component" value="Unassembled WGS sequence"/>
</dbReference>
<dbReference type="NCBIfam" id="TIGR00229">
    <property type="entry name" value="sensory_box"/>
    <property type="match status" value="1"/>
</dbReference>
<dbReference type="GO" id="GO:0000155">
    <property type="term" value="F:phosphorelay sensor kinase activity"/>
    <property type="evidence" value="ECO:0007669"/>
    <property type="project" value="InterPro"/>
</dbReference>
<reference evidence="9" key="1">
    <citation type="submission" date="2021-04" db="EMBL/GenBank/DDBJ databases">
        <authorList>
            <person name="Zhang D.-C."/>
        </authorList>
    </citation>
    <scope>NUCLEOTIDE SEQUENCE</scope>
    <source>
        <strain evidence="9">CGMCC 1.15697</strain>
    </source>
</reference>
<dbReference type="PROSITE" id="PS50112">
    <property type="entry name" value="PAS"/>
    <property type="match status" value="1"/>
</dbReference>
<evidence type="ECO:0000256" key="3">
    <source>
        <dbReference type="ARBA" id="ARBA00022553"/>
    </source>
</evidence>
<keyword evidence="4" id="KW-0808">Transferase</keyword>
<dbReference type="InterPro" id="IPR036097">
    <property type="entry name" value="HisK_dim/P_sf"/>
</dbReference>
<keyword evidence="3" id="KW-0597">Phosphoprotein</keyword>
<accession>A0A8J7V2V7</accession>
<evidence type="ECO:0000313" key="10">
    <source>
        <dbReference type="Proteomes" id="UP000672602"/>
    </source>
</evidence>
<dbReference type="InterPro" id="IPR000014">
    <property type="entry name" value="PAS"/>
</dbReference>
<dbReference type="PANTHER" id="PTHR43711">
    <property type="entry name" value="TWO-COMPONENT HISTIDINE KINASE"/>
    <property type="match status" value="1"/>
</dbReference>
<dbReference type="RefSeq" id="WP_210681897.1">
    <property type="nucleotide sequence ID" value="NZ_JAGMWN010000004.1"/>
</dbReference>
<comment type="catalytic activity">
    <reaction evidence="1">
        <text>ATP + protein L-histidine = ADP + protein N-phospho-L-histidine.</text>
        <dbReference type="EC" id="2.7.13.3"/>
    </reaction>
</comment>
<dbReference type="CDD" id="cd00130">
    <property type="entry name" value="PAS"/>
    <property type="match status" value="1"/>
</dbReference>
<evidence type="ECO:0000313" key="9">
    <source>
        <dbReference type="EMBL" id="MBP5857307.1"/>
    </source>
</evidence>
<dbReference type="Gene3D" id="1.10.287.130">
    <property type="match status" value="1"/>
</dbReference>
<dbReference type="SMART" id="SM00387">
    <property type="entry name" value="HATPase_c"/>
    <property type="match status" value="1"/>
</dbReference>
<dbReference type="InterPro" id="IPR036890">
    <property type="entry name" value="HATPase_C_sf"/>
</dbReference>
<dbReference type="InterPro" id="IPR005467">
    <property type="entry name" value="His_kinase_dom"/>
</dbReference>
<dbReference type="InterPro" id="IPR035965">
    <property type="entry name" value="PAS-like_dom_sf"/>
</dbReference>
<keyword evidence="6" id="KW-0902">Two-component regulatory system</keyword>
<organism evidence="9 10">
    <name type="scientific">Marivibrio halodurans</name>
    <dbReference type="NCBI Taxonomy" id="2039722"/>
    <lineage>
        <taxon>Bacteria</taxon>
        <taxon>Pseudomonadati</taxon>
        <taxon>Pseudomonadota</taxon>
        <taxon>Alphaproteobacteria</taxon>
        <taxon>Rhodospirillales</taxon>
        <taxon>Rhodospirillaceae</taxon>
        <taxon>Marivibrio</taxon>
    </lineage>
</organism>
<dbReference type="SMART" id="SM00388">
    <property type="entry name" value="HisKA"/>
    <property type="match status" value="1"/>
</dbReference>
<name>A0A8J7V2V7_9PROT</name>
<dbReference type="SUPFAM" id="SSF55874">
    <property type="entry name" value="ATPase domain of HSP90 chaperone/DNA topoisomerase II/histidine kinase"/>
    <property type="match status" value="1"/>
</dbReference>
<dbReference type="PANTHER" id="PTHR43711:SF1">
    <property type="entry name" value="HISTIDINE KINASE 1"/>
    <property type="match status" value="1"/>
</dbReference>
<evidence type="ECO:0000259" key="7">
    <source>
        <dbReference type="PROSITE" id="PS50109"/>
    </source>
</evidence>
<keyword evidence="5" id="KW-0418">Kinase</keyword>
<dbReference type="SUPFAM" id="SSF55785">
    <property type="entry name" value="PYP-like sensor domain (PAS domain)"/>
    <property type="match status" value="1"/>
</dbReference>